<reference evidence="2" key="1">
    <citation type="submission" date="2015-11" db="EMBL/GenBank/DDBJ databases">
        <authorList>
            <person name="Holder M.E."/>
            <person name="Ajami N.J."/>
            <person name="Petrosino J.F."/>
        </authorList>
    </citation>
    <scope>NUCLEOTIDE SEQUENCE [LARGE SCALE GENOMIC DNA]</scope>
    <source>
        <strain evidence="2">F0113</strain>
    </source>
</reference>
<organism evidence="1 2">
    <name type="scientific">Hoylesella enoeca</name>
    <dbReference type="NCBI Taxonomy" id="76123"/>
    <lineage>
        <taxon>Bacteria</taxon>
        <taxon>Pseudomonadati</taxon>
        <taxon>Bacteroidota</taxon>
        <taxon>Bacteroidia</taxon>
        <taxon>Bacteroidales</taxon>
        <taxon>Prevotellaceae</taxon>
        <taxon>Hoylesella</taxon>
    </lineage>
</organism>
<name>A0A0S2KK88_9BACT</name>
<dbReference type="Proteomes" id="UP000056252">
    <property type="component" value="Chromosome"/>
</dbReference>
<protein>
    <submittedName>
        <fullName evidence="1">Uncharacterized protein</fullName>
    </submittedName>
</protein>
<sequence>MFGKGKNEKKQRFPCLGKAKMRKNNVSLVWERQKWEKTTFPLFGKGRNGKKQRFPYLGKAEMGKNNVPLVWERQK</sequence>
<dbReference type="EMBL" id="CP013195">
    <property type="protein sequence ID" value="ALO48713.1"/>
    <property type="molecule type" value="Genomic_DNA"/>
</dbReference>
<evidence type="ECO:0000313" key="1">
    <source>
        <dbReference type="EMBL" id="ALO48713.1"/>
    </source>
</evidence>
<dbReference type="AlphaFoldDB" id="A0A0S2KK88"/>
<dbReference type="KEGG" id="peo:AS203_06175"/>
<accession>A0A0S2KK88</accession>
<gene>
    <name evidence="1" type="ORF">AS203_06175</name>
</gene>
<proteinExistence type="predicted"/>
<evidence type="ECO:0000313" key="2">
    <source>
        <dbReference type="Proteomes" id="UP000056252"/>
    </source>
</evidence>
<dbReference type="STRING" id="76123.AS203_06175"/>
<keyword evidence="2" id="KW-1185">Reference proteome</keyword>